<keyword evidence="4 6" id="KW-0732">Signal</keyword>
<comment type="similarity">
    <text evidence="2">Belongs to the major royal jelly protein family.</text>
</comment>
<name>A0AAJ6ZTS2_PAPXU</name>
<feature type="signal peptide" evidence="6">
    <location>
        <begin position="1"/>
        <end position="24"/>
    </location>
</feature>
<evidence type="ECO:0000313" key="7">
    <source>
        <dbReference type="RefSeq" id="XP_013178913.1"/>
    </source>
</evidence>
<evidence type="ECO:0000256" key="1">
    <source>
        <dbReference type="ARBA" id="ARBA00004613"/>
    </source>
</evidence>
<proteinExistence type="inferred from homology"/>
<dbReference type="Gene3D" id="2.120.10.30">
    <property type="entry name" value="TolB, C-terminal domain"/>
    <property type="match status" value="1"/>
</dbReference>
<sequence>MRSKLKIIFTIQILIFILNNEVISQGSLGRFQEVFAWKQLTYNIGGNLVLQDRFADDVSDARSKRESDIIFFDDKEEDTREWNQGPPEPLPETKGTTTVRPLDEEGRFFVQYNNVPMGVERVGDRLFVTVPRRRYGIPSTLNYIDLTKDSKTRSPALRPYPNIRRSRDLTSVYRTRADECGRLWLVDTGLLEIPGSPQQVQQPAIVIYDLRTDQQILRYPFKSSDIPAANTPTGLASITIDITGDCSDAYAYVPDLTTFGLIVYSLKENDSWRLTHNYFFLSPTAGNFRVAGQNFQWGDGIFSVTLTQPGKDGCRTAYFHPLVSFQEFSVSTCLLKNKTANTDSNFWSRFSEVGFRGQDSQCTMHDYHANSRVVFFAEVGRDAVSCWHSGKMLSPNNVVILAQDRQKMSYPSDLHVTNDEVWVMANTLPRFGYSTLDTNEYNFYIYRGRVKDLIRGTACDDVM</sequence>
<evidence type="ECO:0000256" key="5">
    <source>
        <dbReference type="SAM" id="MobiDB-lite"/>
    </source>
</evidence>
<feature type="chain" id="PRO_5042508044" evidence="6">
    <location>
        <begin position="25"/>
        <end position="463"/>
    </location>
</feature>
<dbReference type="KEGG" id="pxu:106126016"/>
<dbReference type="PANTHER" id="PTHR10009">
    <property type="entry name" value="PROTEIN YELLOW-RELATED"/>
    <property type="match status" value="1"/>
</dbReference>
<evidence type="ECO:0000256" key="6">
    <source>
        <dbReference type="SAM" id="SignalP"/>
    </source>
</evidence>
<feature type="region of interest" description="Disordered" evidence="5">
    <location>
        <begin position="77"/>
        <end position="98"/>
    </location>
</feature>
<dbReference type="InterPro" id="IPR011042">
    <property type="entry name" value="6-blade_b-propeller_TolB-like"/>
</dbReference>
<gene>
    <name evidence="7" type="primary">LOC106126016</name>
</gene>
<evidence type="ECO:0000256" key="3">
    <source>
        <dbReference type="ARBA" id="ARBA00022525"/>
    </source>
</evidence>
<organism evidence="7">
    <name type="scientific">Papilio xuthus</name>
    <name type="common">Asian swallowtail butterfly</name>
    <dbReference type="NCBI Taxonomy" id="66420"/>
    <lineage>
        <taxon>Eukaryota</taxon>
        <taxon>Metazoa</taxon>
        <taxon>Ecdysozoa</taxon>
        <taxon>Arthropoda</taxon>
        <taxon>Hexapoda</taxon>
        <taxon>Insecta</taxon>
        <taxon>Pterygota</taxon>
        <taxon>Neoptera</taxon>
        <taxon>Endopterygota</taxon>
        <taxon>Lepidoptera</taxon>
        <taxon>Glossata</taxon>
        <taxon>Ditrysia</taxon>
        <taxon>Papilionoidea</taxon>
        <taxon>Papilionidae</taxon>
        <taxon>Papilioninae</taxon>
        <taxon>Papilio</taxon>
    </lineage>
</organism>
<comment type="subcellular location">
    <subcellularLocation>
        <location evidence="1">Secreted</location>
    </subcellularLocation>
</comment>
<dbReference type="AlphaFoldDB" id="A0AAJ6ZTS2"/>
<dbReference type="PANTHER" id="PTHR10009:SF10">
    <property type="entry name" value="L-DOPACHROME TAUTOMERASE YELLOW-F-RELATED"/>
    <property type="match status" value="1"/>
</dbReference>
<reference evidence="7" key="1">
    <citation type="submission" date="2025-08" db="UniProtKB">
        <authorList>
            <consortium name="RefSeq"/>
        </authorList>
    </citation>
    <scope>IDENTIFICATION</scope>
</reference>
<keyword evidence="3" id="KW-0964">Secreted</keyword>
<evidence type="ECO:0000256" key="4">
    <source>
        <dbReference type="ARBA" id="ARBA00022729"/>
    </source>
</evidence>
<dbReference type="Pfam" id="PF03022">
    <property type="entry name" value="MRJP"/>
    <property type="match status" value="1"/>
</dbReference>
<evidence type="ECO:0000256" key="2">
    <source>
        <dbReference type="ARBA" id="ARBA00009127"/>
    </source>
</evidence>
<protein>
    <submittedName>
        <fullName evidence="7">Protein yellow-like</fullName>
    </submittedName>
</protein>
<dbReference type="InterPro" id="IPR017996">
    <property type="entry name" value="MRJP/yellow-related"/>
</dbReference>
<dbReference type="GO" id="GO:0005576">
    <property type="term" value="C:extracellular region"/>
    <property type="evidence" value="ECO:0007669"/>
    <property type="project" value="UniProtKB-SubCell"/>
</dbReference>
<accession>A0AAJ6ZTS2</accession>
<dbReference type="RefSeq" id="XP_013178913.1">
    <property type="nucleotide sequence ID" value="XM_013323459.1"/>
</dbReference>
<dbReference type="Proteomes" id="UP000694872">
    <property type="component" value="Unplaced"/>
</dbReference>